<evidence type="ECO:0000256" key="7">
    <source>
        <dbReference type="ARBA" id="ARBA00042026"/>
    </source>
</evidence>
<comment type="similarity">
    <text evidence="1">Belongs to the short-chain dehydrogenases/reductases (SDR) family.</text>
</comment>
<evidence type="ECO:0000256" key="9">
    <source>
        <dbReference type="ARBA" id="ARBA00047325"/>
    </source>
</evidence>
<dbReference type="PANTHER" id="PTHR44229:SF4">
    <property type="entry name" value="15-HYDROXYPROSTAGLANDIN DEHYDROGENASE [NAD(+)]"/>
    <property type="match status" value="1"/>
</dbReference>
<dbReference type="Proteomes" id="UP001519460">
    <property type="component" value="Unassembled WGS sequence"/>
</dbReference>
<dbReference type="SUPFAM" id="SSF51735">
    <property type="entry name" value="NAD(P)-binding Rossmann-fold domains"/>
    <property type="match status" value="1"/>
</dbReference>
<evidence type="ECO:0000313" key="23">
    <source>
        <dbReference type="Proteomes" id="UP001519460"/>
    </source>
</evidence>
<dbReference type="EMBL" id="JACVVK020000574">
    <property type="protein sequence ID" value="KAK7465159.1"/>
    <property type="molecule type" value="Genomic_DNA"/>
</dbReference>
<evidence type="ECO:0000256" key="18">
    <source>
        <dbReference type="ARBA" id="ARBA00048739"/>
    </source>
</evidence>
<comment type="catalytic activity">
    <reaction evidence="12">
        <text>15-oxo-(5S,6R)-dihydroxy-(7E,9E,11Z)-eicosatrienoate + NADH + H(+) = (5S,6R,15S)-trihydroxy-(7E,9E,11Z)-eicosatrienoate + NAD(+)</text>
        <dbReference type="Rhea" id="RHEA:41596"/>
        <dbReference type="ChEBI" id="CHEBI:15378"/>
        <dbReference type="ChEBI" id="CHEBI:57540"/>
        <dbReference type="ChEBI" id="CHEBI:57945"/>
        <dbReference type="ChEBI" id="CHEBI:78325"/>
        <dbReference type="ChEBI" id="CHEBI:78329"/>
    </reaction>
    <physiologicalReaction direction="left-to-right" evidence="12">
        <dbReference type="Rhea" id="RHEA:41597"/>
    </physiologicalReaction>
</comment>
<dbReference type="EC" id="1.1.1.141" evidence="3"/>
<evidence type="ECO:0000256" key="15">
    <source>
        <dbReference type="ARBA" id="ARBA00048393"/>
    </source>
</evidence>
<evidence type="ECO:0000256" key="11">
    <source>
        <dbReference type="ARBA" id="ARBA00048008"/>
    </source>
</evidence>
<evidence type="ECO:0000256" key="19">
    <source>
        <dbReference type="ARBA" id="ARBA00048921"/>
    </source>
</evidence>
<keyword evidence="2" id="KW-0560">Oxidoreductase</keyword>
<comment type="catalytic activity">
    <reaction evidence="19">
        <text>resolvin D2 + NAD(+) = 16-oxoresolvin D2 + NADH + H(+)</text>
        <dbReference type="Rhea" id="RHEA:53588"/>
        <dbReference type="ChEBI" id="CHEBI:15378"/>
        <dbReference type="ChEBI" id="CHEBI:57540"/>
        <dbReference type="ChEBI" id="CHEBI:57945"/>
        <dbReference type="ChEBI" id="CHEBI:133367"/>
        <dbReference type="ChEBI" id="CHEBI:137498"/>
    </reaction>
    <physiologicalReaction direction="left-to-right" evidence="19">
        <dbReference type="Rhea" id="RHEA:53589"/>
    </physiologicalReaction>
</comment>
<feature type="non-terminal residue" evidence="22">
    <location>
        <position position="90"/>
    </location>
</feature>
<protein>
    <recommendedName>
        <fullName evidence="5">15-hydroxyprostaglandin dehydrogenase [NAD(+)]</fullName>
        <ecNumber evidence="3">1.1.1.141</ecNumber>
        <ecNumber evidence="4">1.1.1.232</ecNumber>
    </recommendedName>
    <alternativeName>
        <fullName evidence="7">Eicosanoid/docosanoid dehydrogenase [NAD(+)]</fullName>
    </alternativeName>
    <alternativeName>
        <fullName evidence="6">Prostaglandin dehydrogenase 1</fullName>
    </alternativeName>
</protein>
<evidence type="ECO:0000313" key="22">
    <source>
        <dbReference type="EMBL" id="KAK7465159.1"/>
    </source>
</evidence>
<evidence type="ECO:0000256" key="14">
    <source>
        <dbReference type="ARBA" id="ARBA00048170"/>
    </source>
</evidence>
<comment type="catalytic activity">
    <reaction evidence="15">
        <text>resolvin D2 + NAD(+) = 7-oxoresolvin D2 + NADH + H(+)</text>
        <dbReference type="Rhea" id="RHEA:53584"/>
        <dbReference type="ChEBI" id="CHEBI:15378"/>
        <dbReference type="ChEBI" id="CHEBI:57540"/>
        <dbReference type="ChEBI" id="CHEBI:57945"/>
        <dbReference type="ChEBI" id="CHEBI:133367"/>
        <dbReference type="ChEBI" id="CHEBI:137497"/>
    </reaction>
    <physiologicalReaction direction="left-to-right" evidence="15">
        <dbReference type="Rhea" id="RHEA:53585"/>
    </physiologicalReaction>
</comment>
<dbReference type="InterPro" id="IPR036291">
    <property type="entry name" value="NAD(P)-bd_dom_sf"/>
</dbReference>
<dbReference type="Gene3D" id="3.40.50.720">
    <property type="entry name" value="NAD(P)-binding Rossmann-like Domain"/>
    <property type="match status" value="1"/>
</dbReference>
<comment type="catalytic activity">
    <reaction evidence="21">
        <text>resolvin E1 + NAD(+) = 18-oxo-resolvin E1 + NADH + H(+)</text>
        <dbReference type="Rhea" id="RHEA:49244"/>
        <dbReference type="ChEBI" id="CHEBI:15378"/>
        <dbReference type="ChEBI" id="CHEBI:57540"/>
        <dbReference type="ChEBI" id="CHEBI:57945"/>
        <dbReference type="ChEBI" id="CHEBI:91000"/>
        <dbReference type="ChEBI" id="CHEBI:91001"/>
    </reaction>
    <physiologicalReaction direction="left-to-right" evidence="21">
        <dbReference type="Rhea" id="RHEA:49245"/>
    </physiologicalReaction>
</comment>
<proteinExistence type="inferred from homology"/>
<comment type="catalytic activity">
    <reaction evidence="20">
        <text>(15S)-hydroxy-(5Z,8Z,11Z,13E)-eicosatetraenoate + NAD(+) = 15-oxo-(5Z,8Z,11Z,13E)-eicosatetraenoate + NADH + H(+)</text>
        <dbReference type="Rhea" id="RHEA:23260"/>
        <dbReference type="ChEBI" id="CHEBI:15378"/>
        <dbReference type="ChEBI" id="CHEBI:57409"/>
        <dbReference type="ChEBI" id="CHEBI:57410"/>
        <dbReference type="ChEBI" id="CHEBI:57540"/>
        <dbReference type="ChEBI" id="CHEBI:57945"/>
        <dbReference type="EC" id="1.1.1.232"/>
    </reaction>
    <physiologicalReaction direction="left-to-right" evidence="20">
        <dbReference type="Rhea" id="RHEA:23261"/>
    </physiologicalReaction>
</comment>
<evidence type="ECO:0000256" key="20">
    <source>
        <dbReference type="ARBA" id="ARBA00049151"/>
    </source>
</evidence>
<evidence type="ECO:0000256" key="16">
    <source>
        <dbReference type="ARBA" id="ARBA00048535"/>
    </source>
</evidence>
<dbReference type="InterPro" id="IPR002347">
    <property type="entry name" value="SDR_fam"/>
</dbReference>
<evidence type="ECO:0000256" key="13">
    <source>
        <dbReference type="ARBA" id="ARBA00048144"/>
    </source>
</evidence>
<comment type="catalytic activity">
    <reaction evidence="13">
        <text>(11R)-hydroxy-(5Z,8Z,12E,14Z)-eicosatetraenoate + NAD(+) = 11-oxo-(5Z,8Z,12E,14Z)-eicosatetraenoate + NADH + H(+)</text>
        <dbReference type="Rhea" id="RHEA:48640"/>
        <dbReference type="ChEBI" id="CHEBI:15378"/>
        <dbReference type="ChEBI" id="CHEBI:57540"/>
        <dbReference type="ChEBI" id="CHEBI:57945"/>
        <dbReference type="ChEBI" id="CHEBI:78836"/>
        <dbReference type="ChEBI" id="CHEBI:90697"/>
    </reaction>
    <physiologicalReaction direction="left-to-right" evidence="13">
        <dbReference type="Rhea" id="RHEA:48641"/>
    </physiologicalReaction>
</comment>
<comment type="catalytic activity">
    <reaction evidence="9">
        <text>prostaglandin E1 + NAD(+) = 15-oxoprostaglandin E1 + NADH + H(+)</text>
        <dbReference type="Rhea" id="RHEA:16477"/>
        <dbReference type="ChEBI" id="CHEBI:15378"/>
        <dbReference type="ChEBI" id="CHEBI:57397"/>
        <dbReference type="ChEBI" id="CHEBI:57401"/>
        <dbReference type="ChEBI" id="CHEBI:57540"/>
        <dbReference type="ChEBI" id="CHEBI:57945"/>
    </reaction>
    <physiologicalReaction direction="left-to-right" evidence="9">
        <dbReference type="Rhea" id="RHEA:16478"/>
    </physiologicalReaction>
</comment>
<comment type="catalytic activity">
    <reaction evidence="11">
        <text>14-hydroxy-(4Z,7Z,10Z,12E,16Z,19Z)-docosahexaenoate + NAD(+) = 14-oxo-(4Z,7Z,10Z,12E,16Z,19Z)-docosahexaenoate + NADH + H(+)</text>
        <dbReference type="Rhea" id="RHEA:48952"/>
        <dbReference type="ChEBI" id="CHEBI:15378"/>
        <dbReference type="ChEBI" id="CHEBI:57540"/>
        <dbReference type="ChEBI" id="CHEBI:57945"/>
        <dbReference type="ChEBI" id="CHEBI:90866"/>
        <dbReference type="ChEBI" id="CHEBI:90867"/>
    </reaction>
    <physiologicalReaction direction="left-to-right" evidence="11">
        <dbReference type="Rhea" id="RHEA:48953"/>
    </physiologicalReaction>
</comment>
<comment type="catalytic activity">
    <reaction evidence="16">
        <text>lipoxin A4 + NAD(+) = 15-oxo-(5S,6R)-dihydroxy-(7E,9E,11Z,13E)-eicosatetraenoate + NADH + H(+)</text>
        <dbReference type="Rhea" id="RHEA:41572"/>
        <dbReference type="ChEBI" id="CHEBI:15378"/>
        <dbReference type="ChEBI" id="CHEBI:57540"/>
        <dbReference type="ChEBI" id="CHEBI:57945"/>
        <dbReference type="ChEBI" id="CHEBI:67026"/>
        <dbReference type="ChEBI" id="CHEBI:78311"/>
    </reaction>
    <physiologicalReaction direction="left-to-right" evidence="16">
        <dbReference type="Rhea" id="RHEA:41573"/>
    </physiologicalReaction>
</comment>
<comment type="catalytic activity">
    <reaction evidence="17">
        <text>prostaglandin A1 + NAD(+) = 15-oxo-prostaglandin A1 + NADH + H(+)</text>
        <dbReference type="Rhea" id="RHEA:41263"/>
        <dbReference type="ChEBI" id="CHEBI:15378"/>
        <dbReference type="ChEBI" id="CHEBI:57398"/>
        <dbReference type="ChEBI" id="CHEBI:57540"/>
        <dbReference type="ChEBI" id="CHEBI:57945"/>
        <dbReference type="ChEBI" id="CHEBI:85072"/>
    </reaction>
    <physiologicalReaction direction="left-to-right" evidence="17">
        <dbReference type="Rhea" id="RHEA:41264"/>
    </physiologicalReaction>
</comment>
<comment type="catalytic activity">
    <reaction evidence="14">
        <text>resolvin D1 + NAD(+) = 17-oxoresolvin D1 + NADH + H(+)</text>
        <dbReference type="Rhea" id="RHEA:50128"/>
        <dbReference type="ChEBI" id="CHEBI:15378"/>
        <dbReference type="ChEBI" id="CHEBI:57540"/>
        <dbReference type="ChEBI" id="CHEBI:57945"/>
        <dbReference type="ChEBI" id="CHEBI:132079"/>
        <dbReference type="ChEBI" id="CHEBI:132081"/>
    </reaction>
    <physiologicalReaction direction="left-to-right" evidence="14">
        <dbReference type="Rhea" id="RHEA:50129"/>
    </physiologicalReaction>
</comment>
<dbReference type="GO" id="GO:0016404">
    <property type="term" value="F:15-hydroxyprostaglandin dehydrogenase (NAD+) activity"/>
    <property type="evidence" value="ECO:0007669"/>
    <property type="project" value="UniProtKB-EC"/>
</dbReference>
<reference evidence="22 23" key="1">
    <citation type="journal article" date="2023" name="Sci. Data">
        <title>Genome assembly of the Korean intertidal mud-creeper Batillaria attramentaria.</title>
        <authorList>
            <person name="Patra A.K."/>
            <person name="Ho P.T."/>
            <person name="Jun S."/>
            <person name="Lee S.J."/>
            <person name="Kim Y."/>
            <person name="Won Y.J."/>
        </authorList>
    </citation>
    <scope>NUCLEOTIDE SEQUENCE [LARGE SCALE GENOMIC DNA]</scope>
    <source>
        <strain evidence="22">Wonlab-2016</strain>
    </source>
</reference>
<comment type="caution">
    <text evidence="22">The sequence shown here is derived from an EMBL/GenBank/DDBJ whole genome shotgun (WGS) entry which is preliminary data.</text>
</comment>
<evidence type="ECO:0000256" key="5">
    <source>
        <dbReference type="ARBA" id="ARBA00040276"/>
    </source>
</evidence>
<dbReference type="Pfam" id="PF00106">
    <property type="entry name" value="adh_short"/>
    <property type="match status" value="1"/>
</dbReference>
<evidence type="ECO:0000256" key="2">
    <source>
        <dbReference type="ARBA" id="ARBA00023002"/>
    </source>
</evidence>
<name>A0ABD0J856_9CAEN</name>
<organism evidence="22 23">
    <name type="scientific">Batillaria attramentaria</name>
    <dbReference type="NCBI Taxonomy" id="370345"/>
    <lineage>
        <taxon>Eukaryota</taxon>
        <taxon>Metazoa</taxon>
        <taxon>Spiralia</taxon>
        <taxon>Lophotrochozoa</taxon>
        <taxon>Mollusca</taxon>
        <taxon>Gastropoda</taxon>
        <taxon>Caenogastropoda</taxon>
        <taxon>Sorbeoconcha</taxon>
        <taxon>Cerithioidea</taxon>
        <taxon>Batillariidae</taxon>
        <taxon>Batillaria</taxon>
    </lineage>
</organism>
<evidence type="ECO:0000256" key="1">
    <source>
        <dbReference type="ARBA" id="ARBA00006484"/>
    </source>
</evidence>
<dbReference type="PANTHER" id="PTHR44229">
    <property type="entry name" value="15-HYDROXYPROSTAGLANDIN DEHYDROGENASE [NAD(+)]"/>
    <property type="match status" value="1"/>
</dbReference>
<dbReference type="AlphaFoldDB" id="A0ABD0J856"/>
<keyword evidence="23" id="KW-1185">Reference proteome</keyword>
<dbReference type="EC" id="1.1.1.232" evidence="4"/>
<evidence type="ECO:0000256" key="10">
    <source>
        <dbReference type="ARBA" id="ARBA00047672"/>
    </source>
</evidence>
<evidence type="ECO:0000256" key="17">
    <source>
        <dbReference type="ARBA" id="ARBA00048611"/>
    </source>
</evidence>
<evidence type="ECO:0000256" key="8">
    <source>
        <dbReference type="ARBA" id="ARBA00045705"/>
    </source>
</evidence>
<accession>A0ABD0J856</accession>
<evidence type="ECO:0000256" key="21">
    <source>
        <dbReference type="ARBA" id="ARBA00049188"/>
    </source>
</evidence>
<comment type="catalytic activity">
    <reaction evidence="10">
        <text>resolvin D1 + NAD(+) = 8-oxoresolvin D1 + NADH + H(+)</text>
        <dbReference type="Rhea" id="RHEA:50124"/>
        <dbReference type="ChEBI" id="CHEBI:15378"/>
        <dbReference type="ChEBI" id="CHEBI:57540"/>
        <dbReference type="ChEBI" id="CHEBI:57945"/>
        <dbReference type="ChEBI" id="CHEBI:132079"/>
        <dbReference type="ChEBI" id="CHEBI:132080"/>
    </reaction>
    <physiologicalReaction direction="left-to-right" evidence="10">
        <dbReference type="Rhea" id="RHEA:50125"/>
    </physiologicalReaction>
</comment>
<evidence type="ECO:0000256" key="3">
    <source>
        <dbReference type="ARBA" id="ARBA00038968"/>
    </source>
</evidence>
<evidence type="ECO:0000256" key="6">
    <source>
        <dbReference type="ARBA" id="ARBA00041812"/>
    </source>
</evidence>
<sequence length="90" mass="9504">MDLSGKGVFLTGGARGLGRGMTEALLSKGAKFGAVDICINNAGIIDERVWEKMFAVNTVAQIRGSQLALDHMRRDRGGRGGLIINTVSVS</sequence>
<comment type="catalytic activity">
    <reaction evidence="18">
        <text>prostaglandin E2 + NAD(+) = 15-oxoprostaglandin E2 + NADH + H(+)</text>
        <dbReference type="Rhea" id="RHEA:11876"/>
        <dbReference type="ChEBI" id="CHEBI:15378"/>
        <dbReference type="ChEBI" id="CHEBI:57400"/>
        <dbReference type="ChEBI" id="CHEBI:57540"/>
        <dbReference type="ChEBI" id="CHEBI:57945"/>
        <dbReference type="ChEBI" id="CHEBI:606564"/>
        <dbReference type="EC" id="1.1.1.141"/>
    </reaction>
    <physiologicalReaction direction="left-to-right" evidence="18">
        <dbReference type="Rhea" id="RHEA:11877"/>
    </physiologicalReaction>
</comment>
<evidence type="ECO:0000256" key="12">
    <source>
        <dbReference type="ARBA" id="ARBA00048140"/>
    </source>
</evidence>
<gene>
    <name evidence="22" type="ORF">BaRGS_00037662</name>
</gene>
<evidence type="ECO:0000256" key="4">
    <source>
        <dbReference type="ARBA" id="ARBA00039060"/>
    </source>
</evidence>
<comment type="function">
    <text evidence="8">Catalyzes the NAD-dependent dehydrogenation (oxidation) of a broad array of hydroxylated polyunsaturated fatty acids (mainly eicosanoids and docosanoids, including prostaglandins, lipoxins and resolvins), yielding their corresponding keto (oxo) metabolites. Decreases the levels of the pro-proliferative prostaglandins such as prostaglandin E2 (whose activity is increased in cancer because of an increase in the expression of cyclooxygenase 2) and generates oxo-fatty acid products that can profoundly influence cell function by abrogating pro-inflammatory cytokine expression. Converts resolvins E1, D1 and D2 to their oxo products, which represents a mode of resolvin inactivation. Resolvin E1 plays important roles during the resolution phase of acute inflammation, while resolvins D1 and D2 have a unique role in obesity-induced adipose inflammation.</text>
</comment>
<dbReference type="GO" id="GO:0047034">
    <property type="term" value="F:15-hydroxyicosatetraenoate dehydrogenase activity"/>
    <property type="evidence" value="ECO:0007669"/>
    <property type="project" value="UniProtKB-EC"/>
</dbReference>